<evidence type="ECO:0000313" key="1">
    <source>
        <dbReference type="EMBL" id="JAH79371.1"/>
    </source>
</evidence>
<name>A0A0E9VMY1_ANGAN</name>
<proteinExistence type="predicted"/>
<sequence length="14" mass="1560">MRSLQARWGSAPTV</sequence>
<dbReference type="EMBL" id="GBXM01029206">
    <property type="protein sequence ID" value="JAH79371.1"/>
    <property type="molecule type" value="Transcribed_RNA"/>
</dbReference>
<accession>A0A0E9VMY1</accession>
<reference evidence="1" key="2">
    <citation type="journal article" date="2015" name="Fish Shellfish Immunol.">
        <title>Early steps in the European eel (Anguilla anguilla)-Vibrio vulnificus interaction in the gills: Role of the RtxA13 toxin.</title>
        <authorList>
            <person name="Callol A."/>
            <person name="Pajuelo D."/>
            <person name="Ebbesson L."/>
            <person name="Teles M."/>
            <person name="MacKenzie S."/>
            <person name="Amaro C."/>
        </authorList>
    </citation>
    <scope>NUCLEOTIDE SEQUENCE</scope>
</reference>
<protein>
    <submittedName>
        <fullName evidence="1">Uncharacterized protein</fullName>
    </submittedName>
</protein>
<reference evidence="1" key="1">
    <citation type="submission" date="2014-11" db="EMBL/GenBank/DDBJ databases">
        <authorList>
            <person name="Amaro Gonzalez C."/>
        </authorList>
    </citation>
    <scope>NUCLEOTIDE SEQUENCE</scope>
</reference>
<organism evidence="1">
    <name type="scientific">Anguilla anguilla</name>
    <name type="common">European freshwater eel</name>
    <name type="synonym">Muraena anguilla</name>
    <dbReference type="NCBI Taxonomy" id="7936"/>
    <lineage>
        <taxon>Eukaryota</taxon>
        <taxon>Metazoa</taxon>
        <taxon>Chordata</taxon>
        <taxon>Craniata</taxon>
        <taxon>Vertebrata</taxon>
        <taxon>Euteleostomi</taxon>
        <taxon>Actinopterygii</taxon>
        <taxon>Neopterygii</taxon>
        <taxon>Teleostei</taxon>
        <taxon>Anguilliformes</taxon>
        <taxon>Anguillidae</taxon>
        <taxon>Anguilla</taxon>
    </lineage>
</organism>